<comment type="caution">
    <text evidence="9">The sequence shown here is derived from an EMBL/GenBank/DDBJ whole genome shotgun (WGS) entry which is preliminary data.</text>
</comment>
<evidence type="ECO:0000256" key="1">
    <source>
        <dbReference type="ARBA" id="ARBA00004123"/>
    </source>
</evidence>
<dbReference type="InterPro" id="IPR001356">
    <property type="entry name" value="HD"/>
</dbReference>
<feature type="DNA-binding region" description="Homeobox" evidence="6">
    <location>
        <begin position="147"/>
        <end position="209"/>
    </location>
</feature>
<dbReference type="GO" id="GO:0000981">
    <property type="term" value="F:DNA-binding transcription factor activity, RNA polymerase II-specific"/>
    <property type="evidence" value="ECO:0007669"/>
    <property type="project" value="InterPro"/>
</dbReference>
<dbReference type="GO" id="GO:0030182">
    <property type="term" value="P:neuron differentiation"/>
    <property type="evidence" value="ECO:0007669"/>
    <property type="project" value="TreeGrafter"/>
</dbReference>
<feature type="region of interest" description="Disordered" evidence="7">
    <location>
        <begin position="428"/>
        <end position="453"/>
    </location>
</feature>
<dbReference type="SUPFAM" id="SSF46689">
    <property type="entry name" value="Homeodomain-like"/>
    <property type="match status" value="1"/>
</dbReference>
<keyword evidence="4 6" id="KW-0371">Homeobox</keyword>
<keyword evidence="5 6" id="KW-0539">Nucleus</keyword>
<dbReference type="PROSITE" id="PS00027">
    <property type="entry name" value="HOMEOBOX_1"/>
    <property type="match status" value="1"/>
</dbReference>
<feature type="domain" description="Homeobox" evidence="8">
    <location>
        <begin position="145"/>
        <end position="208"/>
    </location>
</feature>
<dbReference type="Proteomes" id="UP001186944">
    <property type="component" value="Unassembled WGS sequence"/>
</dbReference>
<evidence type="ECO:0000256" key="7">
    <source>
        <dbReference type="SAM" id="MobiDB-lite"/>
    </source>
</evidence>
<evidence type="ECO:0000259" key="8">
    <source>
        <dbReference type="PROSITE" id="PS50071"/>
    </source>
</evidence>
<comment type="similarity">
    <text evidence="2">Belongs to the TALE/IRO homeobox family.</text>
</comment>
<sequence length="490" mass="53124">MSMPSRSDHLVCTDPLCPTTCDPYTGRILCRCYQQMQDTRSSYQPNGQVAAPPPPAYNSMYPQNYHSMEPTLAAASALQPPQPPAPPRMDNGVPFPPTTTLAQFPSNLSPTLASTSNMSNVGTLDTLLRSQVYNYMNSVQYANLDLNGSRRKNATRESTAALKAWLKEHRKNPYPTKAEKVMLAIVTKMSLTQISTWFANARRRLKKENGGELKPLDGNENSNSSDDDNTSDSSLFTQATQRLQENEGGASPGFPSVDALRVPQSMTPITNGTPEQTLSLPPALDFQNSNGLPPADLASGSADSLPVLLAGDSDIKQQSTLPSFSTFMGNSNQPTMDYPNHFNNCQSQTPCDQSSMYGLGSFNTTAYSTSDFSSAGTGSYMPNYGYDSVANYFKQHPQFAHEYNSTGSDKENIHLPATQMQQNGFLIDSLTGKSSDSDSSGQKSTDSSPSSVKSKIWSITEIIGSSMSKIMDGTEQPLPAFTQTLASTDQ</sequence>
<feature type="region of interest" description="Disordered" evidence="7">
    <location>
        <begin position="76"/>
        <end position="108"/>
    </location>
</feature>
<dbReference type="InterPro" id="IPR009057">
    <property type="entry name" value="Homeodomain-like_sf"/>
</dbReference>
<comment type="subcellular location">
    <subcellularLocation>
        <location evidence="1 6">Nucleus</location>
    </subcellularLocation>
</comment>
<dbReference type="SMART" id="SM00389">
    <property type="entry name" value="HOX"/>
    <property type="match status" value="1"/>
</dbReference>
<feature type="region of interest" description="Disordered" evidence="7">
    <location>
        <begin position="264"/>
        <end position="298"/>
    </location>
</feature>
<dbReference type="PANTHER" id="PTHR11211">
    <property type="entry name" value="IROQUOIS-CLASS HOMEODOMAIN PROTEIN IRX"/>
    <property type="match status" value="1"/>
</dbReference>
<organism evidence="9 10">
    <name type="scientific">Pinctada imbricata</name>
    <name type="common">Atlantic pearl-oyster</name>
    <name type="synonym">Pinctada martensii</name>
    <dbReference type="NCBI Taxonomy" id="66713"/>
    <lineage>
        <taxon>Eukaryota</taxon>
        <taxon>Metazoa</taxon>
        <taxon>Spiralia</taxon>
        <taxon>Lophotrochozoa</taxon>
        <taxon>Mollusca</taxon>
        <taxon>Bivalvia</taxon>
        <taxon>Autobranchia</taxon>
        <taxon>Pteriomorphia</taxon>
        <taxon>Pterioida</taxon>
        <taxon>Pterioidea</taxon>
        <taxon>Pteriidae</taxon>
        <taxon>Pinctada</taxon>
    </lineage>
</organism>
<feature type="region of interest" description="Disordered" evidence="7">
    <location>
        <begin position="209"/>
        <end position="233"/>
    </location>
</feature>
<dbReference type="GO" id="GO:0000978">
    <property type="term" value="F:RNA polymerase II cis-regulatory region sequence-specific DNA binding"/>
    <property type="evidence" value="ECO:0007669"/>
    <property type="project" value="TreeGrafter"/>
</dbReference>
<evidence type="ECO:0000256" key="5">
    <source>
        <dbReference type="ARBA" id="ARBA00023242"/>
    </source>
</evidence>
<dbReference type="Pfam" id="PF05920">
    <property type="entry name" value="Homeobox_KN"/>
    <property type="match status" value="1"/>
</dbReference>
<dbReference type="EMBL" id="VSWD01000012">
    <property type="protein sequence ID" value="KAK3086634.1"/>
    <property type="molecule type" value="Genomic_DNA"/>
</dbReference>
<reference evidence="9" key="1">
    <citation type="submission" date="2019-08" db="EMBL/GenBank/DDBJ databases">
        <title>The improved chromosome-level genome for the pearl oyster Pinctada fucata martensii using PacBio sequencing and Hi-C.</title>
        <authorList>
            <person name="Zheng Z."/>
        </authorList>
    </citation>
    <scope>NUCLEOTIDE SEQUENCE</scope>
    <source>
        <strain evidence="9">ZZ-2019</strain>
        <tissue evidence="9">Adductor muscle</tissue>
    </source>
</reference>
<feature type="compositionally biased region" description="Polar residues" evidence="7">
    <location>
        <begin position="264"/>
        <end position="279"/>
    </location>
</feature>
<feature type="region of interest" description="Disordered" evidence="7">
    <location>
        <begin position="468"/>
        <end position="490"/>
    </location>
</feature>
<evidence type="ECO:0000256" key="3">
    <source>
        <dbReference type="ARBA" id="ARBA00023125"/>
    </source>
</evidence>
<keyword evidence="10" id="KW-1185">Reference proteome</keyword>
<dbReference type="CDD" id="cd00086">
    <property type="entry name" value="homeodomain"/>
    <property type="match status" value="1"/>
</dbReference>
<evidence type="ECO:0000256" key="2">
    <source>
        <dbReference type="ARBA" id="ARBA00008446"/>
    </source>
</evidence>
<proteinExistence type="inferred from homology"/>
<dbReference type="InterPro" id="IPR008422">
    <property type="entry name" value="KN_HD"/>
</dbReference>
<dbReference type="PROSITE" id="PS50071">
    <property type="entry name" value="HOMEOBOX_2"/>
    <property type="match status" value="1"/>
</dbReference>
<evidence type="ECO:0000313" key="9">
    <source>
        <dbReference type="EMBL" id="KAK3086634.1"/>
    </source>
</evidence>
<evidence type="ECO:0000256" key="4">
    <source>
        <dbReference type="ARBA" id="ARBA00023155"/>
    </source>
</evidence>
<feature type="compositionally biased region" description="Polar residues" evidence="7">
    <location>
        <begin position="98"/>
        <end position="108"/>
    </location>
</feature>
<dbReference type="AlphaFoldDB" id="A0AA88XSD1"/>
<dbReference type="FunFam" id="1.10.10.60:FF:000003">
    <property type="entry name" value="Iroquois-class homeobox protein IRX"/>
    <property type="match status" value="1"/>
</dbReference>
<dbReference type="GO" id="GO:0005634">
    <property type="term" value="C:nucleus"/>
    <property type="evidence" value="ECO:0007669"/>
    <property type="project" value="UniProtKB-SubCell"/>
</dbReference>
<gene>
    <name evidence="9" type="ORF">FSP39_021250</name>
</gene>
<evidence type="ECO:0000256" key="6">
    <source>
        <dbReference type="PROSITE-ProRule" id="PRU00108"/>
    </source>
</evidence>
<dbReference type="InterPro" id="IPR017970">
    <property type="entry name" value="Homeobox_CS"/>
</dbReference>
<dbReference type="PANTHER" id="PTHR11211:SF40">
    <property type="entry name" value="MIRROR, ISOFORM C"/>
    <property type="match status" value="1"/>
</dbReference>
<keyword evidence="3 6" id="KW-0238">DNA-binding</keyword>
<evidence type="ECO:0000313" key="10">
    <source>
        <dbReference type="Proteomes" id="UP001186944"/>
    </source>
</evidence>
<accession>A0AA88XSD1</accession>
<protein>
    <recommendedName>
        <fullName evidence="8">Homeobox domain-containing protein</fullName>
    </recommendedName>
</protein>
<dbReference type="GO" id="GO:0048468">
    <property type="term" value="P:cell development"/>
    <property type="evidence" value="ECO:0007669"/>
    <property type="project" value="TreeGrafter"/>
</dbReference>
<feature type="compositionally biased region" description="Polar residues" evidence="7">
    <location>
        <begin position="481"/>
        <end position="490"/>
    </location>
</feature>
<dbReference type="Gene3D" id="1.10.10.60">
    <property type="entry name" value="Homeodomain-like"/>
    <property type="match status" value="1"/>
</dbReference>
<name>A0AA88XSD1_PINIB</name>